<reference evidence="5" key="1">
    <citation type="submission" date="2012-11" db="EMBL/GenBank/DDBJ databases">
        <title>Dependencies among metagenomic species, viruses, plasmids and units of genetic variation.</title>
        <authorList>
            <person name="Nielsen H.B."/>
            <person name="Almeida M."/>
            <person name="Juncker A.S."/>
            <person name="Rasmussen S."/>
            <person name="Li J."/>
            <person name="Sunagawa S."/>
            <person name="Plichta D."/>
            <person name="Gautier L."/>
            <person name="Le Chatelier E."/>
            <person name="Peletier E."/>
            <person name="Bonde I."/>
            <person name="Nielsen T."/>
            <person name="Manichanh C."/>
            <person name="Arumugam M."/>
            <person name="Batto J."/>
            <person name="Santos M.B.Q.D."/>
            <person name="Blom N."/>
            <person name="Borruel N."/>
            <person name="Burgdorf K.S."/>
            <person name="Boumezbeur F."/>
            <person name="Casellas F."/>
            <person name="Dore J."/>
            <person name="Guarner F."/>
            <person name="Hansen T."/>
            <person name="Hildebrand F."/>
            <person name="Kaas R.S."/>
            <person name="Kennedy S."/>
            <person name="Kristiansen K."/>
            <person name="Kultima J.R."/>
            <person name="Leonard P."/>
            <person name="Levenez F."/>
            <person name="Lund O."/>
            <person name="Moumen B."/>
            <person name="Le Paslier D."/>
            <person name="Pons N."/>
            <person name="Pedersen O."/>
            <person name="Prifti E."/>
            <person name="Qin J."/>
            <person name="Raes J."/>
            <person name="Tap J."/>
            <person name="Tims S."/>
            <person name="Ussery D.W."/>
            <person name="Yamada T."/>
            <person name="MetaHit consortium"/>
            <person name="Renault P."/>
            <person name="Sicheritz-Ponten T."/>
            <person name="Bork P."/>
            <person name="Wang J."/>
            <person name="Brunak S."/>
            <person name="Ehrlich S.D."/>
        </authorList>
    </citation>
    <scope>NUCLEOTIDE SEQUENCE [LARGE SCALE GENOMIC DNA]</scope>
</reference>
<dbReference type="PANTHER" id="PTHR47893:SF1">
    <property type="entry name" value="REGULATORY PROTEIN PCHR"/>
    <property type="match status" value="1"/>
</dbReference>
<dbReference type="InterPro" id="IPR018060">
    <property type="entry name" value="HTH_AraC"/>
</dbReference>
<dbReference type="PRINTS" id="PR00032">
    <property type="entry name" value="HTHARAC"/>
</dbReference>
<keyword evidence="1" id="KW-0805">Transcription regulation</keyword>
<proteinExistence type="predicted"/>
<dbReference type="SUPFAM" id="SSF46689">
    <property type="entry name" value="Homeodomain-like"/>
    <property type="match status" value="2"/>
</dbReference>
<keyword evidence="2" id="KW-0238">DNA-binding</keyword>
<dbReference type="InterPro" id="IPR009057">
    <property type="entry name" value="Homeodomain-like_sf"/>
</dbReference>
<dbReference type="Gene3D" id="1.10.10.60">
    <property type="entry name" value="Homeodomain-like"/>
    <property type="match status" value="2"/>
</dbReference>
<dbReference type="Proteomes" id="UP000017908">
    <property type="component" value="Unassembled WGS sequence"/>
</dbReference>
<evidence type="ECO:0000256" key="3">
    <source>
        <dbReference type="ARBA" id="ARBA00023163"/>
    </source>
</evidence>
<evidence type="ECO:0000256" key="1">
    <source>
        <dbReference type="ARBA" id="ARBA00023015"/>
    </source>
</evidence>
<dbReference type="Pfam" id="PF12833">
    <property type="entry name" value="HTH_18"/>
    <property type="match status" value="1"/>
</dbReference>
<dbReference type="AlphaFoldDB" id="R7MWC8"/>
<sequence>MSRETKMNVLCREADRQVIRVENETGSAYLTNYVIYPGISIAYMDAHIQEFSCYAQPKPGVFAINHCEEGRIECNFKNGEFLYMGKGDMSIGKRSCSEYCHTAYFPISHYHGLSLLIEAKKAQPVLDRLLEEDRTDLQALCDRFCRASDFGVIMQENEAMKHLFYELYHVPQAIRLRYCRLKVLEILLFLGTLPAGTVQDRPFLTRRQSDTVKAVQQELRRNLCRHQTIEELAAAYGMAPTTLKRCFKDMCGTTIYQYQKEARIAEAMRQLAGTDDSILHIANGVGYENSSKFAEAFKKTTGLLPKDYRKVAGCKPRATNH</sequence>
<dbReference type="InterPro" id="IPR053142">
    <property type="entry name" value="PchR_regulatory_protein"/>
</dbReference>
<protein>
    <submittedName>
        <fullName evidence="5">Transcriptional regulator AraC family</fullName>
    </submittedName>
</protein>
<dbReference type="InterPro" id="IPR020449">
    <property type="entry name" value="Tscrpt_reg_AraC-type_HTH"/>
</dbReference>
<name>R7MWC8_MEGEL</name>
<feature type="domain" description="HTH araC/xylS-type" evidence="4">
    <location>
        <begin position="213"/>
        <end position="311"/>
    </location>
</feature>
<evidence type="ECO:0000259" key="4">
    <source>
        <dbReference type="PROSITE" id="PS01124"/>
    </source>
</evidence>
<keyword evidence="3" id="KW-0804">Transcription</keyword>
<accession>R7MWC8</accession>
<gene>
    <name evidence="5" type="ORF">BN715_01165</name>
</gene>
<evidence type="ECO:0000256" key="2">
    <source>
        <dbReference type="ARBA" id="ARBA00023125"/>
    </source>
</evidence>
<dbReference type="GO" id="GO:0043565">
    <property type="term" value="F:sequence-specific DNA binding"/>
    <property type="evidence" value="ECO:0007669"/>
    <property type="project" value="InterPro"/>
</dbReference>
<dbReference type="EMBL" id="CBKE010000153">
    <property type="protein sequence ID" value="CDF04860.1"/>
    <property type="molecule type" value="Genomic_DNA"/>
</dbReference>
<evidence type="ECO:0000313" key="5">
    <source>
        <dbReference type="EMBL" id="CDF04860.1"/>
    </source>
</evidence>
<organism evidence="5">
    <name type="scientific">Megasphaera elsdenii CAG:570</name>
    <dbReference type="NCBI Taxonomy" id="1263087"/>
    <lineage>
        <taxon>Bacteria</taxon>
        <taxon>Bacillati</taxon>
        <taxon>Bacillota</taxon>
        <taxon>Negativicutes</taxon>
        <taxon>Veillonellales</taxon>
        <taxon>Veillonellaceae</taxon>
        <taxon>Megasphaera</taxon>
    </lineage>
</organism>
<dbReference type="PROSITE" id="PS01124">
    <property type="entry name" value="HTH_ARAC_FAMILY_2"/>
    <property type="match status" value="1"/>
</dbReference>
<dbReference type="SMART" id="SM00342">
    <property type="entry name" value="HTH_ARAC"/>
    <property type="match status" value="1"/>
</dbReference>
<dbReference type="GO" id="GO:0003700">
    <property type="term" value="F:DNA-binding transcription factor activity"/>
    <property type="evidence" value="ECO:0007669"/>
    <property type="project" value="InterPro"/>
</dbReference>
<dbReference type="PANTHER" id="PTHR47893">
    <property type="entry name" value="REGULATORY PROTEIN PCHR"/>
    <property type="match status" value="1"/>
</dbReference>
<comment type="caution">
    <text evidence="5">The sequence shown here is derived from an EMBL/GenBank/DDBJ whole genome shotgun (WGS) entry which is preliminary data.</text>
</comment>